<name>C4FIR6_9AQUI</name>
<comment type="caution">
    <text evidence="2">The sequence shown here is derived from an EMBL/GenBank/DDBJ whole genome shotgun (WGS) entry which is preliminary data.</text>
</comment>
<dbReference type="Pfam" id="PF00535">
    <property type="entry name" value="Glycos_transf_2"/>
    <property type="match status" value="1"/>
</dbReference>
<dbReference type="CDD" id="cd06433">
    <property type="entry name" value="GT_2_WfgS_like"/>
    <property type="match status" value="1"/>
</dbReference>
<dbReference type="InterPro" id="IPR029044">
    <property type="entry name" value="Nucleotide-diphossugar_trans"/>
</dbReference>
<dbReference type="SUPFAM" id="SSF53448">
    <property type="entry name" value="Nucleotide-diphospho-sugar transferases"/>
    <property type="match status" value="1"/>
</dbReference>
<dbReference type="InterPro" id="IPR001173">
    <property type="entry name" value="Glyco_trans_2-like"/>
</dbReference>
<accession>C4FIR6</accession>
<dbReference type="AlphaFoldDB" id="C4FIR6"/>
<protein>
    <submittedName>
        <fullName evidence="2">Glycosyltransferase family 2</fullName>
    </submittedName>
</protein>
<evidence type="ECO:0000313" key="3">
    <source>
        <dbReference type="Proteomes" id="UP000005540"/>
    </source>
</evidence>
<dbReference type="Proteomes" id="UP000005540">
    <property type="component" value="Unassembled WGS sequence"/>
</dbReference>
<reference evidence="2 3" key="1">
    <citation type="submission" date="2009-04" db="EMBL/GenBank/DDBJ databases">
        <authorList>
            <person name="Reysenbach A.-L."/>
            <person name="Heidelberg J.F."/>
            <person name="Nelson W.C."/>
        </authorList>
    </citation>
    <scope>NUCLEOTIDE SEQUENCE [LARGE SCALE GENOMIC DNA]</scope>
    <source>
        <strain evidence="2 3">SS-5</strain>
    </source>
</reference>
<dbReference type="EMBL" id="ABZS01000030">
    <property type="protein sequence ID" value="EEP61032.1"/>
    <property type="molecule type" value="Genomic_DNA"/>
</dbReference>
<gene>
    <name evidence="2" type="ORF">SULYE_0456</name>
</gene>
<sequence length="403" mass="46925">MLEDKMNNQKQKEYNKLSYKLIPDDYLDSSGKIKEEFKYKINIPELKIKDSKFIPNSGDKFETMLFLPPNSNRIAEGGLRIKGLFKFSYKKVKSDFEENKNNASENDGIWYICDLDGNPAIPAPDDLQEKINQYTSNLSPTTFLPLITVITVVYNGAKYLEDTIKSVINQTYPNVEYIIIDGGSTDGTIDIIKKYEDYIDYWVSEPDRGIYDAMNKGIDLVTGEWINFMNAGDKFFNDNTIFFIYQNVKSFDSNYDIVYGKAGVIDEKRELVSIQGLNERESFRKLKKYMSIPHQSTFYRLEFFKKIGKYDDNLKLAGDYEILLRNYKNLQVRFIDSILSLMLSNGIAAKLIDLTINEFTESKLKNKEQINLPLWYIKTCHIFMITKSKIKKFISFMNNSFLR</sequence>
<dbReference type="GO" id="GO:0016758">
    <property type="term" value="F:hexosyltransferase activity"/>
    <property type="evidence" value="ECO:0007669"/>
    <property type="project" value="UniProtKB-ARBA"/>
</dbReference>
<evidence type="ECO:0000313" key="2">
    <source>
        <dbReference type="EMBL" id="EEP61032.1"/>
    </source>
</evidence>
<dbReference type="PANTHER" id="PTHR22916">
    <property type="entry name" value="GLYCOSYLTRANSFERASE"/>
    <property type="match status" value="1"/>
</dbReference>
<evidence type="ECO:0000259" key="1">
    <source>
        <dbReference type="Pfam" id="PF00535"/>
    </source>
</evidence>
<keyword evidence="3" id="KW-1185">Reference proteome</keyword>
<feature type="domain" description="Glycosyltransferase 2-like" evidence="1">
    <location>
        <begin position="148"/>
        <end position="301"/>
    </location>
</feature>
<dbReference type="Gene3D" id="3.90.550.10">
    <property type="entry name" value="Spore Coat Polysaccharide Biosynthesis Protein SpsA, Chain A"/>
    <property type="match status" value="1"/>
</dbReference>
<organism evidence="2 3">
    <name type="scientific">Sulfurihydrogenibium yellowstonense SS-5</name>
    <dbReference type="NCBI Taxonomy" id="432331"/>
    <lineage>
        <taxon>Bacteria</taxon>
        <taxon>Pseudomonadati</taxon>
        <taxon>Aquificota</taxon>
        <taxon>Aquificia</taxon>
        <taxon>Aquificales</taxon>
        <taxon>Hydrogenothermaceae</taxon>
        <taxon>Sulfurihydrogenibium</taxon>
    </lineage>
</organism>
<dbReference type="PANTHER" id="PTHR22916:SF67">
    <property type="entry name" value="COLANIC ACID BIOSYNTHESIS GLYCOSYL TRANSFERASE WCAE-RELATED"/>
    <property type="match status" value="1"/>
</dbReference>
<keyword evidence="2" id="KW-0808">Transferase</keyword>
<proteinExistence type="predicted"/>